<organism evidence="1">
    <name type="scientific">Siphoviridae sp. ctWT735</name>
    <dbReference type="NCBI Taxonomy" id="2825538"/>
    <lineage>
        <taxon>Viruses</taxon>
        <taxon>Duplodnaviria</taxon>
        <taxon>Heunggongvirae</taxon>
        <taxon>Uroviricota</taxon>
        <taxon>Caudoviricetes</taxon>
    </lineage>
</organism>
<sequence length="119" mass="12979">MEDNKTMINEEQEPNDIDVIDADEVCEQDDSEVTESGLDGLSFALGSVATLLVIKGIKKVINSDPVQNKISEVKDKLAEHKERRAAAKEAKKLKVVKSKQGVVEGEVVADKSDKAVNDK</sequence>
<reference evidence="1" key="1">
    <citation type="journal article" date="2021" name="Proc. Natl. Acad. Sci. U.S.A.">
        <title>A Catalog of Tens of Thousands of Viruses from Human Metagenomes Reveals Hidden Associations with Chronic Diseases.</title>
        <authorList>
            <person name="Tisza M.J."/>
            <person name="Buck C.B."/>
        </authorList>
    </citation>
    <scope>NUCLEOTIDE SEQUENCE</scope>
    <source>
        <strain evidence="1">CtWT735</strain>
    </source>
</reference>
<evidence type="ECO:0000313" key="1">
    <source>
        <dbReference type="EMBL" id="DAF85799.1"/>
    </source>
</evidence>
<dbReference type="EMBL" id="BK015930">
    <property type="protein sequence ID" value="DAF85799.1"/>
    <property type="molecule type" value="Genomic_DNA"/>
</dbReference>
<name>A0A8S5TUF8_9CAUD</name>
<proteinExistence type="predicted"/>
<protein>
    <submittedName>
        <fullName evidence="1">Uncharacterized protein</fullName>
    </submittedName>
</protein>
<accession>A0A8S5TUF8</accession>